<dbReference type="AlphaFoldDB" id="A0A9X4ME37"/>
<evidence type="ECO:0000256" key="1">
    <source>
        <dbReference type="SAM" id="Phobius"/>
    </source>
</evidence>
<sequence length="105" mass="12630">MSRLSEIELNKEKYQFHLDPMLPKTVTYCIIALWILVIGQWIWFFWGKKTPFDVWLFGVYIFITFLVAGLTLLHWYRLKHNYNFTKNIAKRDFRKALAKKTIGKG</sequence>
<keyword evidence="3" id="KW-1185">Reference proteome</keyword>
<proteinExistence type="predicted"/>
<comment type="caution">
    <text evidence="2">The sequence shown here is derived from an EMBL/GenBank/DDBJ whole genome shotgun (WGS) entry which is preliminary data.</text>
</comment>
<gene>
    <name evidence="2" type="ORF">OLX77_05450</name>
</gene>
<evidence type="ECO:0000313" key="3">
    <source>
        <dbReference type="Proteomes" id="UP001154240"/>
    </source>
</evidence>
<name>A0A9X4ME37_9BACT</name>
<feature type="transmembrane region" description="Helical" evidence="1">
    <location>
        <begin position="21"/>
        <end position="43"/>
    </location>
</feature>
<keyword evidence="1" id="KW-0472">Membrane</keyword>
<organism evidence="2 3">
    <name type="scientific">Thiovibrio frasassiensis</name>
    <dbReference type="NCBI Taxonomy" id="2984131"/>
    <lineage>
        <taxon>Bacteria</taxon>
        <taxon>Pseudomonadati</taxon>
        <taxon>Thermodesulfobacteriota</taxon>
        <taxon>Desulfobulbia</taxon>
        <taxon>Desulfobulbales</taxon>
        <taxon>Thiovibrionaceae</taxon>
        <taxon>Thiovibrio</taxon>
    </lineage>
</organism>
<reference evidence="2" key="2">
    <citation type="submission" date="2022-10" db="EMBL/GenBank/DDBJ databases">
        <authorList>
            <person name="Aronson H.S."/>
        </authorList>
    </citation>
    <scope>NUCLEOTIDE SEQUENCE</scope>
    <source>
        <strain evidence="2">RS19-109</strain>
    </source>
</reference>
<evidence type="ECO:0000313" key="2">
    <source>
        <dbReference type="EMBL" id="MDG4475606.1"/>
    </source>
</evidence>
<feature type="transmembrane region" description="Helical" evidence="1">
    <location>
        <begin position="55"/>
        <end position="76"/>
    </location>
</feature>
<dbReference type="Proteomes" id="UP001154240">
    <property type="component" value="Unassembled WGS sequence"/>
</dbReference>
<dbReference type="EMBL" id="JAPHEH010000001">
    <property type="protein sequence ID" value="MDG4475606.1"/>
    <property type="molecule type" value="Genomic_DNA"/>
</dbReference>
<protein>
    <submittedName>
        <fullName evidence="2">Uncharacterized protein</fullName>
    </submittedName>
</protein>
<reference evidence="2" key="1">
    <citation type="journal article" date="2022" name="bioRxiv">
        <title>Thiovibrio frasassiensisgen. nov., sp. nov., an autotrophic, elemental sulfur disproportionating bacterium isolated from sulfidic karst sediment, and proposal of Thiovibrionaceae fam. nov.</title>
        <authorList>
            <person name="Aronson H."/>
            <person name="Thomas C."/>
            <person name="Bhattacharyya M."/>
            <person name="Eckstein S."/>
            <person name="Jensen S."/>
            <person name="Barco R."/>
            <person name="Macalady J."/>
            <person name="Amend J."/>
        </authorList>
    </citation>
    <scope>NUCLEOTIDE SEQUENCE</scope>
    <source>
        <strain evidence="2">RS19-109</strain>
    </source>
</reference>
<accession>A0A9X4ME37</accession>
<dbReference type="RefSeq" id="WP_307632579.1">
    <property type="nucleotide sequence ID" value="NZ_JAPHEH010000001.1"/>
</dbReference>
<keyword evidence="1" id="KW-0812">Transmembrane</keyword>
<keyword evidence="1" id="KW-1133">Transmembrane helix</keyword>